<dbReference type="PANTHER" id="PTHR21505">
    <property type="entry name" value="MADF DOMAIN-CONTAINING PROTEIN-RELATED"/>
    <property type="match status" value="1"/>
</dbReference>
<feature type="domain" description="MADF" evidence="2">
    <location>
        <begin position="11"/>
        <end position="93"/>
    </location>
</feature>
<dbReference type="Pfam" id="PF10545">
    <property type="entry name" value="MADF_DNA_bdg"/>
    <property type="match status" value="1"/>
</dbReference>
<name>A0A5E4QBF4_9NEOP</name>
<feature type="non-terminal residue" evidence="3">
    <location>
        <position position="165"/>
    </location>
</feature>
<reference evidence="3 4" key="1">
    <citation type="submission" date="2017-07" db="EMBL/GenBank/DDBJ databases">
        <authorList>
            <person name="Talla V."/>
            <person name="Backstrom N."/>
        </authorList>
    </citation>
    <scope>NUCLEOTIDE SEQUENCE [LARGE SCALE GENOMIC DNA]</scope>
</reference>
<dbReference type="AlphaFoldDB" id="A0A5E4QBF4"/>
<dbReference type="InterPro" id="IPR006578">
    <property type="entry name" value="MADF-dom"/>
</dbReference>
<sequence length="165" mass="19243">MSDWSATTILTFLEAYQNEPCLWNPKDADHKDRQKVNDAWTRLSIIMNKSVKELKTKKEILTNGYVPQTFEEKKKILFGPVQDPMMFIHRSEQPLPTPKPVRRRPATDTAERQMSSAFGQLTNILSKRQREYPPPPPKEDVDCELYGKLVAKKLRELSPDERKLF</sequence>
<protein>
    <recommendedName>
        <fullName evidence="2">MADF domain-containing protein</fullName>
    </recommendedName>
</protein>
<feature type="compositionally biased region" description="Polar residues" evidence="1">
    <location>
        <begin position="112"/>
        <end position="126"/>
    </location>
</feature>
<feature type="region of interest" description="Disordered" evidence="1">
    <location>
        <begin position="90"/>
        <end position="142"/>
    </location>
</feature>
<evidence type="ECO:0000313" key="3">
    <source>
        <dbReference type="EMBL" id="VVC94751.1"/>
    </source>
</evidence>
<keyword evidence="4" id="KW-1185">Reference proteome</keyword>
<dbReference type="PROSITE" id="PS51029">
    <property type="entry name" value="MADF"/>
    <property type="match status" value="1"/>
</dbReference>
<organism evidence="3 4">
    <name type="scientific">Leptidea sinapis</name>
    <dbReference type="NCBI Taxonomy" id="189913"/>
    <lineage>
        <taxon>Eukaryota</taxon>
        <taxon>Metazoa</taxon>
        <taxon>Ecdysozoa</taxon>
        <taxon>Arthropoda</taxon>
        <taxon>Hexapoda</taxon>
        <taxon>Insecta</taxon>
        <taxon>Pterygota</taxon>
        <taxon>Neoptera</taxon>
        <taxon>Endopterygota</taxon>
        <taxon>Lepidoptera</taxon>
        <taxon>Glossata</taxon>
        <taxon>Ditrysia</taxon>
        <taxon>Papilionoidea</taxon>
        <taxon>Pieridae</taxon>
        <taxon>Dismorphiinae</taxon>
        <taxon>Leptidea</taxon>
    </lineage>
</organism>
<gene>
    <name evidence="3" type="ORF">LSINAPIS_LOCUS6636</name>
</gene>
<accession>A0A5E4QBF4</accession>
<proteinExistence type="predicted"/>
<evidence type="ECO:0000259" key="2">
    <source>
        <dbReference type="PROSITE" id="PS51029"/>
    </source>
</evidence>
<dbReference type="Proteomes" id="UP000324832">
    <property type="component" value="Unassembled WGS sequence"/>
</dbReference>
<dbReference type="PANTHER" id="PTHR21505:SF8">
    <property type="entry name" value="DPT-YFP REPRESSOR BY OVEREXPRESSION, ISOFORM D-RELATED"/>
    <property type="match status" value="1"/>
</dbReference>
<evidence type="ECO:0000256" key="1">
    <source>
        <dbReference type="SAM" id="MobiDB-lite"/>
    </source>
</evidence>
<dbReference type="SMART" id="SM00595">
    <property type="entry name" value="MADF"/>
    <property type="match status" value="1"/>
</dbReference>
<dbReference type="EMBL" id="FZQP02002114">
    <property type="protein sequence ID" value="VVC94751.1"/>
    <property type="molecule type" value="Genomic_DNA"/>
</dbReference>
<evidence type="ECO:0000313" key="4">
    <source>
        <dbReference type="Proteomes" id="UP000324832"/>
    </source>
</evidence>